<protein>
    <submittedName>
        <fullName evidence="1">Putative type VI secretion system protein</fullName>
    </submittedName>
</protein>
<proteinExistence type="predicted"/>
<evidence type="ECO:0000313" key="2">
    <source>
        <dbReference type="Proteomes" id="UP000254495"/>
    </source>
</evidence>
<name>A0A376VRG6_ECOLX</name>
<organism evidence="1 2">
    <name type="scientific">Escherichia coli</name>
    <dbReference type="NCBI Taxonomy" id="562"/>
    <lineage>
        <taxon>Bacteria</taxon>
        <taxon>Pseudomonadati</taxon>
        <taxon>Pseudomonadota</taxon>
        <taxon>Gammaproteobacteria</taxon>
        <taxon>Enterobacterales</taxon>
        <taxon>Enterobacteriaceae</taxon>
        <taxon>Escherichia</taxon>
    </lineage>
</organism>
<dbReference type="Proteomes" id="UP000254495">
    <property type="component" value="Unassembled WGS sequence"/>
</dbReference>
<sequence length="81" mass="9690">MIHQKLNHPEFWQKIISLFCQSLNIADDRSVRTMTLILLKKNIIDLRYIPDDWYEQLSNQSYPGHIRVHELAQQELGFIPQ</sequence>
<dbReference type="AlphaFoldDB" id="A0A376VRG6"/>
<reference evidence="1 2" key="1">
    <citation type="submission" date="2018-06" db="EMBL/GenBank/DDBJ databases">
        <authorList>
            <consortium name="Pathogen Informatics"/>
            <person name="Doyle S."/>
        </authorList>
    </citation>
    <scope>NUCLEOTIDE SEQUENCE [LARGE SCALE GENOMIC DNA]</scope>
    <source>
        <strain evidence="1 2">NCTC9077</strain>
    </source>
</reference>
<gene>
    <name evidence="1" type="ORF">NCTC9077_05003</name>
</gene>
<evidence type="ECO:0000313" key="1">
    <source>
        <dbReference type="EMBL" id="STJ13220.1"/>
    </source>
</evidence>
<accession>A0A376VRG6</accession>
<dbReference type="EMBL" id="UGCU01000001">
    <property type="protein sequence ID" value="STJ13220.1"/>
    <property type="molecule type" value="Genomic_DNA"/>
</dbReference>